<dbReference type="OrthoDB" id="27848at2157"/>
<dbReference type="Proteomes" id="UP000184671">
    <property type="component" value="Unassembled WGS sequence"/>
</dbReference>
<feature type="transmembrane region" description="Helical" evidence="11">
    <location>
        <begin position="231"/>
        <end position="260"/>
    </location>
</feature>
<evidence type="ECO:0000256" key="8">
    <source>
        <dbReference type="ARBA" id="ARBA00053891"/>
    </source>
</evidence>
<protein>
    <recommendedName>
        <fullName evidence="10">Cobalamin import system permease protein BtuC</fullName>
    </recommendedName>
</protein>
<dbReference type="Gene3D" id="1.10.3470.10">
    <property type="entry name" value="ABC transporter involved in vitamin B12 uptake, BtuC"/>
    <property type="match status" value="1"/>
</dbReference>
<dbReference type="InterPro" id="IPR037294">
    <property type="entry name" value="ABC_BtuC-like"/>
</dbReference>
<evidence type="ECO:0000313" key="13">
    <source>
        <dbReference type="Proteomes" id="UP000184671"/>
    </source>
</evidence>
<dbReference type="InterPro" id="IPR000522">
    <property type="entry name" value="ABC_transptr_permease_BtuC"/>
</dbReference>
<comment type="subcellular location">
    <subcellularLocation>
        <location evidence="1">Cell membrane</location>
        <topology evidence="1">Multi-pass membrane protein</topology>
    </subcellularLocation>
</comment>
<feature type="transmembrane region" description="Helical" evidence="11">
    <location>
        <begin position="301"/>
        <end position="320"/>
    </location>
</feature>
<dbReference type="CDD" id="cd06550">
    <property type="entry name" value="TM_ABC_iron-siderophores_like"/>
    <property type="match status" value="1"/>
</dbReference>
<feature type="transmembrane region" description="Helical" evidence="11">
    <location>
        <begin position="55"/>
        <end position="76"/>
    </location>
</feature>
<dbReference type="GO" id="GO:0005886">
    <property type="term" value="C:plasma membrane"/>
    <property type="evidence" value="ECO:0007669"/>
    <property type="project" value="UniProtKB-SubCell"/>
</dbReference>
<comment type="similarity">
    <text evidence="2">Belongs to the binding-protein-dependent transport system permease family. FecCD subfamily.</text>
</comment>
<organism evidence="12 13">
    <name type="scientific">Methanoculleus chikugoensis</name>
    <dbReference type="NCBI Taxonomy" id="118126"/>
    <lineage>
        <taxon>Archaea</taxon>
        <taxon>Methanobacteriati</taxon>
        <taxon>Methanobacteriota</taxon>
        <taxon>Stenosarchaea group</taxon>
        <taxon>Methanomicrobia</taxon>
        <taxon>Methanomicrobiales</taxon>
        <taxon>Methanomicrobiaceae</taxon>
        <taxon>Methanoculleus</taxon>
    </lineage>
</organism>
<reference evidence="12 13" key="1">
    <citation type="submission" date="2016-08" db="EMBL/GenBank/DDBJ databases">
        <authorList>
            <person name="Seilhamer J.J."/>
        </authorList>
    </citation>
    <scope>NUCLEOTIDE SEQUENCE [LARGE SCALE GENOMIC DNA]</scope>
    <source>
        <strain evidence="12">L21-II-0</strain>
    </source>
</reference>
<comment type="function">
    <text evidence="8">Required for corrinoid utilization. Probably part of the ABC transporter complex BtuCDF involved in cobalamin (vitamin B12) import. Probably involved in the translocation of the substrate across the membrane.</text>
</comment>
<evidence type="ECO:0000256" key="6">
    <source>
        <dbReference type="ARBA" id="ARBA00022989"/>
    </source>
</evidence>
<evidence type="ECO:0000256" key="3">
    <source>
        <dbReference type="ARBA" id="ARBA00022448"/>
    </source>
</evidence>
<comment type="subunit">
    <text evidence="9">The complex is composed of two ATP-binding proteins (BtuD), two transmembrane proteins (BtuC) and a solute-binding protein (BtuF).</text>
</comment>
<feature type="transmembrane region" description="Helical" evidence="11">
    <location>
        <begin position="82"/>
        <end position="104"/>
    </location>
</feature>
<dbReference type="GO" id="GO:0022857">
    <property type="term" value="F:transmembrane transporter activity"/>
    <property type="evidence" value="ECO:0007669"/>
    <property type="project" value="InterPro"/>
</dbReference>
<keyword evidence="7 11" id="KW-0472">Membrane</keyword>
<evidence type="ECO:0000256" key="4">
    <source>
        <dbReference type="ARBA" id="ARBA00022475"/>
    </source>
</evidence>
<evidence type="ECO:0000256" key="9">
    <source>
        <dbReference type="ARBA" id="ARBA00064420"/>
    </source>
</evidence>
<feature type="transmembrane region" description="Helical" evidence="11">
    <location>
        <begin position="143"/>
        <end position="163"/>
    </location>
</feature>
<dbReference type="SUPFAM" id="SSF81345">
    <property type="entry name" value="ABC transporter involved in vitamin B12 uptake, BtuC"/>
    <property type="match status" value="1"/>
</dbReference>
<sequence length="329" mass="34685">MATLILASGAIITIGPMPITIIEVYCTILDKFVPGIFSIESMINTVVWQIRLPRVAGAISVGLGLGICGCVMQAVLKNPLASPFTLGISSGANFGVSLAAVFGITILGGPYFLIGNAFVFALLCSGVIIGLSGLKGATSETMVLAGIALNYLFQAMNQLFSYIASDEQRDVMRIWGMGSIGGLNWNSIMVIAVVSMICLPLLYSKAWDLNLMTVGDEAATSMGVNAGHVRIFVLVVSSLLVAALVAFVGVIGFIGLVAPHVARLILGSDHRYIIPAAGGLGAILFLFADVIAMNLFSPSTIPTGTVMSVIGVPFFLYLILRGRRKEYWS</sequence>
<evidence type="ECO:0000256" key="5">
    <source>
        <dbReference type="ARBA" id="ARBA00022692"/>
    </source>
</evidence>
<evidence type="ECO:0000256" key="11">
    <source>
        <dbReference type="SAM" id="Phobius"/>
    </source>
</evidence>
<dbReference type="PANTHER" id="PTHR30472:SF25">
    <property type="entry name" value="ABC TRANSPORTER PERMEASE PROTEIN MJ0876-RELATED"/>
    <property type="match status" value="1"/>
</dbReference>
<keyword evidence="5 11" id="KW-0812">Transmembrane</keyword>
<keyword evidence="6 11" id="KW-1133">Transmembrane helix</keyword>
<feature type="transmembrane region" description="Helical" evidence="11">
    <location>
        <begin position="272"/>
        <end position="295"/>
    </location>
</feature>
<keyword evidence="3" id="KW-0813">Transport</keyword>
<dbReference type="PANTHER" id="PTHR30472">
    <property type="entry name" value="FERRIC ENTEROBACTIN TRANSPORT SYSTEM PERMEASE PROTEIN"/>
    <property type="match status" value="1"/>
</dbReference>
<evidence type="ECO:0000256" key="10">
    <source>
        <dbReference type="ARBA" id="ARBA00071366"/>
    </source>
</evidence>
<accession>A0A1M4MHD8</accession>
<evidence type="ECO:0000256" key="2">
    <source>
        <dbReference type="ARBA" id="ARBA00007935"/>
    </source>
</evidence>
<dbReference type="STRING" id="118126.L21_0130"/>
<gene>
    <name evidence="12" type="primary">hmuU_2</name>
    <name evidence="12" type="ORF">L21_0130</name>
</gene>
<dbReference type="Pfam" id="PF01032">
    <property type="entry name" value="FecCD"/>
    <property type="match status" value="1"/>
</dbReference>
<dbReference type="GO" id="GO:0033214">
    <property type="term" value="P:siderophore-iron import into cell"/>
    <property type="evidence" value="ECO:0007669"/>
    <property type="project" value="TreeGrafter"/>
</dbReference>
<feature type="transmembrane region" description="Helical" evidence="11">
    <location>
        <begin position="183"/>
        <end position="203"/>
    </location>
</feature>
<evidence type="ECO:0000313" key="12">
    <source>
        <dbReference type="EMBL" id="SCL74262.1"/>
    </source>
</evidence>
<feature type="transmembrane region" description="Helical" evidence="11">
    <location>
        <begin position="111"/>
        <end position="131"/>
    </location>
</feature>
<dbReference type="EMBL" id="FMID01000004">
    <property type="protein sequence ID" value="SCL74262.1"/>
    <property type="molecule type" value="Genomic_DNA"/>
</dbReference>
<name>A0A1M4MHD8_9EURY</name>
<evidence type="ECO:0000256" key="7">
    <source>
        <dbReference type="ARBA" id="ARBA00023136"/>
    </source>
</evidence>
<keyword evidence="4" id="KW-1003">Cell membrane</keyword>
<evidence type="ECO:0000256" key="1">
    <source>
        <dbReference type="ARBA" id="ARBA00004651"/>
    </source>
</evidence>
<dbReference type="AlphaFoldDB" id="A0A1M4MHD8"/>
<proteinExistence type="inferred from homology"/>
<dbReference type="RefSeq" id="WP_218600615.1">
    <property type="nucleotide sequence ID" value="NZ_FMID01000004.1"/>
</dbReference>
<dbReference type="FunFam" id="1.10.3470.10:FF:000001">
    <property type="entry name" value="Vitamin B12 ABC transporter permease BtuC"/>
    <property type="match status" value="1"/>
</dbReference>